<dbReference type="Proteomes" id="UP000005361">
    <property type="component" value="Chromosome"/>
</dbReference>
<dbReference type="GO" id="GO:0016020">
    <property type="term" value="C:membrane"/>
    <property type="evidence" value="ECO:0007669"/>
    <property type="project" value="UniProtKB-SubCell"/>
</dbReference>
<accession>I9NNZ5</accession>
<evidence type="ECO:0000313" key="6">
    <source>
        <dbReference type="EMBL" id="AJQ26012.1"/>
    </source>
</evidence>
<dbReference type="InterPro" id="IPR052556">
    <property type="entry name" value="PolySynth_Transporter"/>
</dbReference>
<name>I9NNZ5_9FIRM</name>
<dbReference type="STRING" id="1192197.JBW_00660"/>
<keyword evidence="2 5" id="KW-0812">Transmembrane</keyword>
<feature type="transmembrane region" description="Helical" evidence="5">
    <location>
        <begin position="294"/>
        <end position="315"/>
    </location>
</feature>
<evidence type="ECO:0000256" key="5">
    <source>
        <dbReference type="SAM" id="Phobius"/>
    </source>
</evidence>
<keyword evidence="3 5" id="KW-1133">Transmembrane helix</keyword>
<dbReference type="PANTHER" id="PTHR43424">
    <property type="entry name" value="LOCUS PUTATIVE PROTEIN 1-RELATED"/>
    <property type="match status" value="1"/>
</dbReference>
<protein>
    <submittedName>
        <fullName evidence="6">Polysaccharide biosynthesis protein</fullName>
    </submittedName>
</protein>
<evidence type="ECO:0000313" key="7">
    <source>
        <dbReference type="Proteomes" id="UP000005361"/>
    </source>
</evidence>
<dbReference type="HOGENOM" id="CLU_022017_0_2_9"/>
<feature type="transmembrane region" description="Helical" evidence="5">
    <location>
        <begin position="183"/>
        <end position="206"/>
    </location>
</feature>
<gene>
    <name evidence="6" type="ORF">JBW_00660</name>
</gene>
<evidence type="ECO:0000256" key="3">
    <source>
        <dbReference type="ARBA" id="ARBA00022989"/>
    </source>
</evidence>
<feature type="transmembrane region" description="Helical" evidence="5">
    <location>
        <begin position="335"/>
        <end position="359"/>
    </location>
</feature>
<dbReference type="KEGG" id="pft:JBW_00660"/>
<organism evidence="6 7">
    <name type="scientific">Pelosinus fermentans JBW45</name>
    <dbReference type="NCBI Taxonomy" id="1192197"/>
    <lineage>
        <taxon>Bacteria</taxon>
        <taxon>Bacillati</taxon>
        <taxon>Bacillota</taxon>
        <taxon>Negativicutes</taxon>
        <taxon>Selenomonadales</taxon>
        <taxon>Sporomusaceae</taxon>
        <taxon>Pelosinus</taxon>
    </lineage>
</organism>
<feature type="transmembrane region" description="Helical" evidence="5">
    <location>
        <begin position="53"/>
        <end position="74"/>
    </location>
</feature>
<sequence>MGFVNMVIKKELSHDKRKLLGNTLAYSIIHYANYLLPLAIIPLLVRALGPEKFGLLGLAQALMTYLEIIVDFGLSITAPKEVALYRDDRNKLNTIFNSILFSKVLLAVIAFLVLSIVLFAVTKFRINFSIFLIMFGIVIAKCLSPAWFYQGLEKVQLYLFITMFFRILYAVSIFIIIKYPEDYLIAAGLQVSCLIIGETIALCIAIRSHSLRFVIPSWQDIKYVNQNGWHLFMSRITLALYTSGNTVILGFYTSELITGYYVAAERVIRAIENMIQPVINALYPYIVRNKNIKFMVKVIVMSVLISSFGTIGLIYSSDLIIMKLFGSAYFESIDILKIMSLELAIAIPSALLGVTYLVAFGKTRMFSFSNIFGVSFYFVSLLFIIPNISITKVIIISILSHLIVLLIRSFGAIQIYSEAKRCSVNGEKGVK</sequence>
<feature type="transmembrane region" description="Helical" evidence="5">
    <location>
        <begin position="20"/>
        <end position="41"/>
    </location>
</feature>
<evidence type="ECO:0000256" key="4">
    <source>
        <dbReference type="ARBA" id="ARBA00023136"/>
    </source>
</evidence>
<feature type="transmembrane region" description="Helical" evidence="5">
    <location>
        <begin position="155"/>
        <end position="177"/>
    </location>
</feature>
<feature type="transmembrane region" description="Helical" evidence="5">
    <location>
        <begin position="126"/>
        <end position="143"/>
    </location>
</feature>
<reference evidence="7" key="2">
    <citation type="submission" date="2015-02" db="EMBL/GenBank/DDBJ databases">
        <title>Complete Genome Sequence of Pelosinus fermentans JBW45.</title>
        <authorList>
            <person name="De Leon K.B."/>
            <person name="Utturkar S.M."/>
            <person name="Camilleri L.B."/>
            <person name="Arkin A.P."/>
            <person name="Fields M.W."/>
            <person name="Brown S.D."/>
            <person name="Wall J.D."/>
        </authorList>
    </citation>
    <scope>NUCLEOTIDE SEQUENCE [LARGE SCALE GENOMIC DNA]</scope>
    <source>
        <strain evidence="7">JBW45</strain>
    </source>
</reference>
<evidence type="ECO:0000256" key="1">
    <source>
        <dbReference type="ARBA" id="ARBA00004141"/>
    </source>
</evidence>
<dbReference type="InterPro" id="IPR002797">
    <property type="entry name" value="Polysacc_synth"/>
</dbReference>
<dbReference type="PANTHER" id="PTHR43424:SF1">
    <property type="entry name" value="LOCUS PUTATIVE PROTEIN 1-RELATED"/>
    <property type="match status" value="1"/>
</dbReference>
<dbReference type="Pfam" id="PF01943">
    <property type="entry name" value="Polysacc_synt"/>
    <property type="match status" value="1"/>
</dbReference>
<evidence type="ECO:0000256" key="2">
    <source>
        <dbReference type="ARBA" id="ARBA00022692"/>
    </source>
</evidence>
<reference evidence="6 7" key="1">
    <citation type="journal article" date="2015" name="Genome Announc.">
        <title>Complete Genome Sequence of Pelosinus fermentans JBW45, a Member of a Remarkably Competitive Group of Negativicutes in the Firmicutes Phylum.</title>
        <authorList>
            <person name="De Leon K.B."/>
            <person name="Utturkar S.M."/>
            <person name="Camilleri L.B."/>
            <person name="Elias D.A."/>
            <person name="Arkin A.P."/>
            <person name="Fields M.W."/>
            <person name="Brown S.D."/>
            <person name="Wall J.D."/>
        </authorList>
    </citation>
    <scope>NUCLEOTIDE SEQUENCE [LARGE SCALE GENOMIC DNA]</scope>
    <source>
        <strain evidence="6 7">JBW45</strain>
    </source>
</reference>
<comment type="subcellular location">
    <subcellularLocation>
        <location evidence="1">Membrane</location>
        <topology evidence="1">Multi-pass membrane protein</topology>
    </subcellularLocation>
</comment>
<feature type="transmembrane region" description="Helical" evidence="5">
    <location>
        <begin position="95"/>
        <end position="120"/>
    </location>
</feature>
<proteinExistence type="predicted"/>
<feature type="transmembrane region" description="Helical" evidence="5">
    <location>
        <begin position="371"/>
        <end position="388"/>
    </location>
</feature>
<dbReference type="AlphaFoldDB" id="I9NNZ5"/>
<feature type="transmembrane region" description="Helical" evidence="5">
    <location>
        <begin position="394"/>
        <end position="413"/>
    </location>
</feature>
<dbReference type="EMBL" id="CP010978">
    <property type="protein sequence ID" value="AJQ26012.1"/>
    <property type="molecule type" value="Genomic_DNA"/>
</dbReference>
<keyword evidence="4 5" id="KW-0472">Membrane</keyword>